<comment type="pathway">
    <text evidence="2">Cell wall biogenesis; lipoteichoic acid biosynthesis.</text>
</comment>
<dbReference type="RefSeq" id="WP_138122890.1">
    <property type="nucleotide sequence ID" value="NZ_SWLG01000001.1"/>
</dbReference>
<keyword evidence="7" id="KW-0175">Coiled coil</keyword>
<dbReference type="PANTHER" id="PTHR47371">
    <property type="entry name" value="LIPOTEICHOIC ACID SYNTHASE"/>
    <property type="match status" value="1"/>
</dbReference>
<dbReference type="AlphaFoldDB" id="A0A5R9FAH5"/>
<dbReference type="SUPFAM" id="SSF53649">
    <property type="entry name" value="Alkaline phosphatase-like"/>
    <property type="match status" value="1"/>
</dbReference>
<evidence type="ECO:0000256" key="1">
    <source>
        <dbReference type="ARBA" id="ARBA00004651"/>
    </source>
</evidence>
<evidence type="ECO:0000313" key="10">
    <source>
        <dbReference type="EMBL" id="TLS39240.1"/>
    </source>
</evidence>
<feature type="transmembrane region" description="Helical" evidence="8">
    <location>
        <begin position="36"/>
        <end position="55"/>
    </location>
</feature>
<feature type="transmembrane region" description="Helical" evidence="8">
    <location>
        <begin position="121"/>
        <end position="141"/>
    </location>
</feature>
<proteinExistence type="predicted"/>
<keyword evidence="6 8" id="KW-0472">Membrane</keyword>
<dbReference type="OrthoDB" id="5901192at2"/>
<protein>
    <submittedName>
        <fullName evidence="10">LTA synthase family protein</fullName>
    </submittedName>
</protein>
<comment type="subcellular location">
    <subcellularLocation>
        <location evidence="1">Cell membrane</location>
        <topology evidence="1">Multi-pass membrane protein</topology>
    </subcellularLocation>
</comment>
<dbReference type="EMBL" id="SWLG01000001">
    <property type="protein sequence ID" value="TLS39240.1"/>
    <property type="molecule type" value="Genomic_DNA"/>
</dbReference>
<dbReference type="InterPro" id="IPR000917">
    <property type="entry name" value="Sulfatase_N"/>
</dbReference>
<organism evidence="10 11">
    <name type="scientific">Exobacillus caeni</name>
    <dbReference type="NCBI Taxonomy" id="2574798"/>
    <lineage>
        <taxon>Bacteria</taxon>
        <taxon>Bacillati</taxon>
        <taxon>Bacillota</taxon>
        <taxon>Bacilli</taxon>
        <taxon>Bacillales</taxon>
        <taxon>Guptibacillaceae</taxon>
        <taxon>Exobacillus</taxon>
    </lineage>
</organism>
<evidence type="ECO:0000256" key="2">
    <source>
        <dbReference type="ARBA" id="ARBA00004936"/>
    </source>
</evidence>
<dbReference type="InterPro" id="IPR050448">
    <property type="entry name" value="OpgB/LTA_synthase_biosynth"/>
</dbReference>
<evidence type="ECO:0000256" key="3">
    <source>
        <dbReference type="ARBA" id="ARBA00022475"/>
    </source>
</evidence>
<evidence type="ECO:0000256" key="7">
    <source>
        <dbReference type="SAM" id="Coils"/>
    </source>
</evidence>
<dbReference type="Gene3D" id="3.30.1120.170">
    <property type="match status" value="1"/>
</dbReference>
<keyword evidence="3" id="KW-1003">Cell membrane</keyword>
<keyword evidence="11" id="KW-1185">Reference proteome</keyword>
<name>A0A5R9FAH5_9BACL</name>
<gene>
    <name evidence="10" type="ORF">FCL54_02730</name>
</gene>
<dbReference type="CDD" id="cd16015">
    <property type="entry name" value="LTA_synthase"/>
    <property type="match status" value="1"/>
</dbReference>
<keyword evidence="4 8" id="KW-0812">Transmembrane</keyword>
<dbReference type="Pfam" id="PF00884">
    <property type="entry name" value="Sulfatase"/>
    <property type="match status" value="1"/>
</dbReference>
<feature type="transmembrane region" description="Helical" evidence="8">
    <location>
        <begin position="67"/>
        <end position="87"/>
    </location>
</feature>
<evidence type="ECO:0000313" key="11">
    <source>
        <dbReference type="Proteomes" id="UP000308230"/>
    </source>
</evidence>
<dbReference type="PANTHER" id="PTHR47371:SF3">
    <property type="entry name" value="PHOSPHOGLYCEROL TRANSFERASE I"/>
    <property type="match status" value="1"/>
</dbReference>
<evidence type="ECO:0000256" key="6">
    <source>
        <dbReference type="ARBA" id="ARBA00023136"/>
    </source>
</evidence>
<dbReference type="Gene3D" id="3.40.720.10">
    <property type="entry name" value="Alkaline Phosphatase, subunit A"/>
    <property type="match status" value="1"/>
</dbReference>
<keyword evidence="5 8" id="KW-1133">Transmembrane helix</keyword>
<dbReference type="GO" id="GO:0005886">
    <property type="term" value="C:plasma membrane"/>
    <property type="evidence" value="ECO:0007669"/>
    <property type="project" value="UniProtKB-SubCell"/>
</dbReference>
<dbReference type="Proteomes" id="UP000308230">
    <property type="component" value="Unassembled WGS sequence"/>
</dbReference>
<feature type="coiled-coil region" evidence="7">
    <location>
        <begin position="473"/>
        <end position="500"/>
    </location>
</feature>
<comment type="caution">
    <text evidence="10">The sequence shown here is derived from an EMBL/GenBank/DDBJ whole genome shotgun (WGS) entry which is preliminary data.</text>
</comment>
<reference evidence="10 11" key="1">
    <citation type="submission" date="2019-04" db="EMBL/GenBank/DDBJ databases">
        <title>Bacillus caeni sp. nov., a bacterium isolated from mangrove sediment.</title>
        <authorList>
            <person name="Huang H."/>
            <person name="Mo K."/>
            <person name="Hu Y."/>
        </authorList>
    </citation>
    <scope>NUCLEOTIDE SEQUENCE [LARGE SCALE GENOMIC DNA]</scope>
    <source>
        <strain evidence="10 11">HB172195</strain>
    </source>
</reference>
<dbReference type="InterPro" id="IPR017850">
    <property type="entry name" value="Alkaline_phosphatase_core_sf"/>
</dbReference>
<evidence type="ECO:0000259" key="9">
    <source>
        <dbReference type="Pfam" id="PF00884"/>
    </source>
</evidence>
<evidence type="ECO:0000256" key="8">
    <source>
        <dbReference type="SAM" id="Phobius"/>
    </source>
</evidence>
<feature type="domain" description="Sulfatase N-terminal" evidence="9">
    <location>
        <begin position="290"/>
        <end position="567"/>
    </location>
</feature>
<sequence>MKGKLKQSYLLALFILSLISMELVFRFASDRIFDGTGLFILLIFSITAGSFLYLLSSFSKSKSFNRFLSIALLGSTAFMFSSQLIYFKIFRTYYSLYSARNAGQVAEFWRDALTTSVKNGIWILLFFLPALLLAVFGKRVINFKKISWSNRTVIICCMVIVHAAGLLAVYGNGRDQLSAYDLYFKNRSPIYSVKKLGVVTTMRLDLQRLATGWSPVLETSPEYLRPSPDMAEDKAVEQHAPVYNMMDIDFDKLISKERNTRIRDMHNYFKSVLPTPKNNYTGKYKGYNLIFITAEAFSPYAVDKDVTPTLYKMVNEGFRFTNFYNPIWGVSTSDGEYVACTGLIPKEGVWSFYKSGDNRLPFVMGNQLKKLGYKTNAYHNHSYSYYKRHISHPNMGYDYKAVGKGLDMKKTWPESDLEMIEKTVPEYVNNQPFHAYYMTVSGHMQYSFNGNFIAWKNRKYVQALPYSQAGKAYIATQVELDRALKRLNEMLEEAGVANNTLIALSADHYPYGLENKVIDELAGHHVERNFELYKSPFILYTKGMQPVMIDKPASSLDIIPTLSNLLGLEFDSRLLMGRDILSDAEPLVLFNNKSFITDKGRYNSVTGTFTPSKGVRVEKDYVRRISAIVDSKFYYAARILELDYYRDVVPE</sequence>
<evidence type="ECO:0000256" key="4">
    <source>
        <dbReference type="ARBA" id="ARBA00022692"/>
    </source>
</evidence>
<feature type="transmembrane region" description="Helical" evidence="8">
    <location>
        <begin position="153"/>
        <end position="171"/>
    </location>
</feature>
<evidence type="ECO:0000256" key="5">
    <source>
        <dbReference type="ARBA" id="ARBA00022989"/>
    </source>
</evidence>
<accession>A0A5R9FAH5</accession>